<feature type="transmembrane region" description="Helical" evidence="1">
    <location>
        <begin position="29"/>
        <end position="54"/>
    </location>
</feature>
<feature type="transmembrane region" description="Helical" evidence="1">
    <location>
        <begin position="166"/>
        <end position="187"/>
    </location>
</feature>
<evidence type="ECO:0000256" key="1">
    <source>
        <dbReference type="SAM" id="Phobius"/>
    </source>
</evidence>
<dbReference type="Pfam" id="PF14345">
    <property type="entry name" value="GDYXXLXY"/>
    <property type="match status" value="1"/>
</dbReference>
<keyword evidence="1" id="KW-1133">Transmembrane helix</keyword>
<keyword evidence="4" id="KW-1185">Reference proteome</keyword>
<dbReference type="RefSeq" id="WP_099863357.1">
    <property type="nucleotide sequence ID" value="NZ_PEOG01000067.1"/>
</dbReference>
<keyword evidence="1" id="KW-0812">Transmembrane</keyword>
<dbReference type="Proteomes" id="UP000231501">
    <property type="component" value="Unassembled WGS sequence"/>
</dbReference>
<accession>A0A2G9C6V2</accession>
<feature type="transmembrane region" description="Helical" evidence="1">
    <location>
        <begin position="60"/>
        <end position="77"/>
    </location>
</feature>
<protein>
    <recommendedName>
        <fullName evidence="2">DUF4401 domain-containing protein</fullName>
    </recommendedName>
</protein>
<proteinExistence type="predicted"/>
<dbReference type="OrthoDB" id="4868247at2"/>
<evidence type="ECO:0000259" key="2">
    <source>
        <dbReference type="Pfam" id="PF14351"/>
    </source>
</evidence>
<feature type="transmembrane region" description="Helical" evidence="1">
    <location>
        <begin position="208"/>
        <end position="232"/>
    </location>
</feature>
<reference evidence="3 4" key="1">
    <citation type="submission" date="2017-11" db="EMBL/GenBank/DDBJ databases">
        <title>Draft genome sequence of Mitsuaria sp. HWN-4.</title>
        <authorList>
            <person name="Gundlapally S.R."/>
        </authorList>
    </citation>
    <scope>NUCLEOTIDE SEQUENCE [LARGE SCALE GENOMIC DNA]</scope>
    <source>
        <strain evidence="3 4">HWN-4</strain>
    </source>
</reference>
<feature type="transmembrane region" description="Helical" evidence="1">
    <location>
        <begin position="317"/>
        <end position="335"/>
    </location>
</feature>
<dbReference type="Pfam" id="PF14351">
    <property type="entry name" value="DUF4401"/>
    <property type="match status" value="1"/>
</dbReference>
<feature type="transmembrane region" description="Helical" evidence="1">
    <location>
        <begin position="252"/>
        <end position="273"/>
    </location>
</feature>
<keyword evidence="1" id="KW-0472">Membrane</keyword>
<dbReference type="AlphaFoldDB" id="A0A2G9C6V2"/>
<feature type="transmembrane region" description="Helical" evidence="1">
    <location>
        <begin position="112"/>
        <end position="129"/>
    </location>
</feature>
<evidence type="ECO:0000313" key="3">
    <source>
        <dbReference type="EMBL" id="PIM51374.1"/>
    </source>
</evidence>
<evidence type="ECO:0000313" key="4">
    <source>
        <dbReference type="Proteomes" id="UP000231501"/>
    </source>
</evidence>
<feature type="transmembrane region" description="Helical" evidence="1">
    <location>
        <begin position="89"/>
        <end position="106"/>
    </location>
</feature>
<feature type="transmembrane region" description="Helical" evidence="1">
    <location>
        <begin position="347"/>
        <end position="364"/>
    </location>
</feature>
<dbReference type="InterPro" id="IPR025513">
    <property type="entry name" value="DUF4401"/>
</dbReference>
<feature type="domain" description="DUF4401" evidence="2">
    <location>
        <begin position="26"/>
        <end position="363"/>
    </location>
</feature>
<sequence length="546" mass="57988">MSGEDWIERARVEGLAPAADTETPRPWPVVLLTALGAWLAVPPFLLLFATLFGGAWDQGPMPYVEGIALVALAVVLLRGRSTPLFLEQAAVPLLPTGLACLGYGLVRDLSRADAAWVGLLVGAGLIALLKQGWLRLLLGVGMAVLAGFLGHLALEGVAPRDWYERGGGLSLAAAALLLAEGLLLMLLQRRLGREARTAGVAAALEPALAGWWISVLAIHAVAAGWSFAAAGPMGGGVFTQEVANVLTPSHRLLLGASRGLSVLLTLAGALWLLRRWRPVGAMRLLPPLVVLAALAALMPALGGILLLLALMVSTRRWRLAMLAGAEAVWALGALYYEWRLPLAHKSLALVVAGVALAGWARWLAGHPAPAASAPRTVLVMRGAPAVLIGAGLLVLVLVNLSIAGRERLIAEGRPVFVKLAPVDPRSLMQGDFMRLSYELPGIDWRSRLDREMPLLWGERPRVAVLLDARGIAHSPRLLGPGEAPPPGSQLLTLTPKGGGWTFVSDAWFFREGEAQRWEPARYGEFRVTPEGKGLLVGVVGEDLKPL</sequence>
<feature type="transmembrane region" description="Helical" evidence="1">
    <location>
        <begin position="285"/>
        <end position="311"/>
    </location>
</feature>
<dbReference type="InterPro" id="IPR025833">
    <property type="entry name" value="GDYXXLXY"/>
</dbReference>
<dbReference type="EMBL" id="PEOG01000067">
    <property type="protein sequence ID" value="PIM51374.1"/>
    <property type="molecule type" value="Genomic_DNA"/>
</dbReference>
<feature type="transmembrane region" description="Helical" evidence="1">
    <location>
        <begin position="136"/>
        <end position="154"/>
    </location>
</feature>
<name>A0A2G9C6V2_9BURK</name>
<gene>
    <name evidence="3" type="ORF">CS062_20105</name>
</gene>
<comment type="caution">
    <text evidence="3">The sequence shown here is derived from an EMBL/GenBank/DDBJ whole genome shotgun (WGS) entry which is preliminary data.</text>
</comment>
<organism evidence="3 4">
    <name type="scientific">Roseateles chitinivorans</name>
    <dbReference type="NCBI Taxonomy" id="2917965"/>
    <lineage>
        <taxon>Bacteria</taxon>
        <taxon>Pseudomonadati</taxon>
        <taxon>Pseudomonadota</taxon>
        <taxon>Betaproteobacteria</taxon>
        <taxon>Burkholderiales</taxon>
        <taxon>Sphaerotilaceae</taxon>
        <taxon>Roseateles</taxon>
    </lineage>
</organism>
<feature type="transmembrane region" description="Helical" evidence="1">
    <location>
        <begin position="384"/>
        <end position="403"/>
    </location>
</feature>